<keyword evidence="3" id="KW-1185">Reference proteome</keyword>
<reference evidence="3" key="1">
    <citation type="submission" date="2016-10" db="EMBL/GenBank/DDBJ databases">
        <authorList>
            <person name="Varghese N."/>
        </authorList>
    </citation>
    <scope>NUCLEOTIDE SEQUENCE [LARGE SCALE GENOMIC DNA]</scope>
    <source>
        <strain evidence="3">DSM 18820</strain>
    </source>
</reference>
<dbReference type="EMBL" id="FPCA01000010">
    <property type="protein sequence ID" value="SFV01838.1"/>
    <property type="molecule type" value="Genomic_DNA"/>
</dbReference>
<evidence type="ECO:0000256" key="1">
    <source>
        <dbReference type="SAM" id="SignalP"/>
    </source>
</evidence>
<dbReference type="AlphaFoldDB" id="A0A1I7KWT9"/>
<dbReference type="Proteomes" id="UP000182491">
    <property type="component" value="Unassembled WGS sequence"/>
</dbReference>
<evidence type="ECO:0000313" key="2">
    <source>
        <dbReference type="EMBL" id="SFV01838.1"/>
    </source>
</evidence>
<feature type="signal peptide" evidence="1">
    <location>
        <begin position="1"/>
        <end position="25"/>
    </location>
</feature>
<proteinExistence type="predicted"/>
<dbReference type="STRING" id="388950.GCA_001611675_03186"/>
<organism evidence="2 3">
    <name type="scientific">Pontibacter akesuensis</name>
    <dbReference type="NCBI Taxonomy" id="388950"/>
    <lineage>
        <taxon>Bacteria</taxon>
        <taxon>Pseudomonadati</taxon>
        <taxon>Bacteroidota</taxon>
        <taxon>Cytophagia</taxon>
        <taxon>Cytophagales</taxon>
        <taxon>Hymenobacteraceae</taxon>
        <taxon>Pontibacter</taxon>
    </lineage>
</organism>
<gene>
    <name evidence="2" type="ORF">SAMN04487941_0049</name>
</gene>
<dbReference type="Pfam" id="PF09411">
    <property type="entry name" value="PagL"/>
    <property type="match status" value="1"/>
</dbReference>
<feature type="chain" id="PRO_5010246138" evidence="1">
    <location>
        <begin position="26"/>
        <end position="370"/>
    </location>
</feature>
<protein>
    <submittedName>
        <fullName evidence="2">Lipid A 3-O-deacylase (PagL)</fullName>
    </submittedName>
</protein>
<keyword evidence="1" id="KW-0732">Signal</keyword>
<dbReference type="RefSeq" id="WP_068839064.1">
    <property type="nucleotide sequence ID" value="NZ_BMXC01000007.1"/>
</dbReference>
<dbReference type="InterPro" id="IPR018550">
    <property type="entry name" value="Lipid-A_deacylase-rel"/>
</dbReference>
<evidence type="ECO:0000313" key="3">
    <source>
        <dbReference type="Proteomes" id="UP000182491"/>
    </source>
</evidence>
<accession>A0A1I7KWT9</accession>
<dbReference type="Gene3D" id="2.40.160.20">
    <property type="match status" value="1"/>
</dbReference>
<sequence length="370" mass="41405">MMRRLLLISILILVQLALGGPAAKAQAPAAKEPWSFGANGYYGALFRYRSGTDALNFTHPVAVEVYAHRHTLGKRPWERAFNLPQIGLALSYYNYGVPDELGEAASLTAYLDNSIFKFRKSSLRLNLGTGLVYATRHYTPAENELNMAIGSAFTFALRGTLRYEIPLQERLTLNLNFAFRHFSNGALNKPNNGMNFPLLGVGLRYQPREVELLPEAGISEADFEKRIRLNLRVTAGVKEVLYIDEKHPIYNVSLYASKQLTQTSSLLVGADGFHNSSFREEYIKIAAPVPAEKIDPRLAGVTLGHELHLGELSVVVQLGRYLYEPNHLYPDFYQRYGLKYNLTDHVSANVLLVAHTKTANVIEWGVGLHL</sequence>
<dbReference type="OrthoDB" id="627554at2"/>
<name>A0A1I7KWT9_9BACT</name>